<gene>
    <name evidence="1" type="ORF">AN2V17_31730</name>
</gene>
<proteinExistence type="predicted"/>
<evidence type="ECO:0000313" key="1">
    <source>
        <dbReference type="EMBL" id="GMQ63937.1"/>
    </source>
</evidence>
<dbReference type="Proteomes" id="UP001374599">
    <property type="component" value="Unassembled WGS sequence"/>
</dbReference>
<comment type="caution">
    <text evidence="1">The sequence shown here is derived from an EMBL/GenBank/DDBJ whole genome shotgun (WGS) entry which is preliminary data.</text>
</comment>
<name>A0ACB5UMT3_9FIRM</name>
<organism evidence="1 2">
    <name type="scientific">Vallitalea maricola</name>
    <dbReference type="NCBI Taxonomy" id="3074433"/>
    <lineage>
        <taxon>Bacteria</taxon>
        <taxon>Bacillati</taxon>
        <taxon>Bacillota</taxon>
        <taxon>Clostridia</taxon>
        <taxon>Lachnospirales</taxon>
        <taxon>Vallitaleaceae</taxon>
        <taxon>Vallitalea</taxon>
    </lineage>
</organism>
<accession>A0ACB5UMT3</accession>
<reference evidence="1" key="1">
    <citation type="submission" date="2023-09" db="EMBL/GenBank/DDBJ databases">
        <title>Vallitalea sediminicola and Vallitalea maricola sp. nov., anaerobic bacteria isolated from marine sediment.</title>
        <authorList>
            <person name="Hirano S."/>
            <person name="Maeda A."/>
            <person name="Terahara T."/>
            <person name="Mori K."/>
            <person name="Hamada M."/>
            <person name="Matsumoto R."/>
            <person name="Kobayashi T."/>
        </authorList>
    </citation>
    <scope>NUCLEOTIDE SEQUENCE</scope>
    <source>
        <strain evidence="1">AN17-2</strain>
    </source>
</reference>
<dbReference type="EMBL" id="BTPU01000056">
    <property type="protein sequence ID" value="GMQ63937.1"/>
    <property type="molecule type" value="Genomic_DNA"/>
</dbReference>
<keyword evidence="2" id="KW-1185">Reference proteome</keyword>
<evidence type="ECO:0000313" key="2">
    <source>
        <dbReference type="Proteomes" id="UP001374599"/>
    </source>
</evidence>
<protein>
    <submittedName>
        <fullName evidence="1">MerR family transcriptional regulator</fullName>
    </submittedName>
</protein>
<sequence length="128" mass="15003">MSFTIKDVSDKLNLSTHTIRYYEKEGVIPKVKRNDNGVREYTTTDIQWLELVCCLKETGMPLKNIKQIVRLSLVTNTEDTLEERLEILTNHKNKVLEHMKSTEKNLMKINKKIDYYKGNVNCKEGKIQ</sequence>